<organism evidence="2 3">
    <name type="scientific">Cupriavidus neocaledonicus</name>
    <dbReference type="NCBI Taxonomy" id="1040979"/>
    <lineage>
        <taxon>Bacteria</taxon>
        <taxon>Pseudomonadati</taxon>
        <taxon>Pseudomonadota</taxon>
        <taxon>Betaproteobacteria</taxon>
        <taxon>Burkholderiales</taxon>
        <taxon>Burkholderiaceae</taxon>
        <taxon>Cupriavidus</taxon>
    </lineage>
</organism>
<proteinExistence type="predicted"/>
<keyword evidence="1" id="KW-1133">Transmembrane helix</keyword>
<gene>
    <name evidence="2" type="ORF">CBM2605_B110180</name>
</gene>
<protein>
    <submittedName>
        <fullName evidence="2">Uncharacterized protein</fullName>
    </submittedName>
</protein>
<reference evidence="2 3" key="1">
    <citation type="submission" date="2018-01" db="EMBL/GenBank/DDBJ databases">
        <authorList>
            <person name="Clerissi C."/>
        </authorList>
    </citation>
    <scope>NUCLEOTIDE SEQUENCE [LARGE SCALE GENOMIC DNA]</scope>
    <source>
        <strain evidence="2">Cupriavidus taiwanensis STM 6082</strain>
    </source>
</reference>
<keyword evidence="1" id="KW-0812">Transmembrane</keyword>
<keyword evidence="1" id="KW-0472">Membrane</keyword>
<sequence length="117" mass="11973">MRGGSLGLHSGSVVLDRRLAFVRLAAGAPDRGRLAVLVGNVVLALDIMAPVASRLAALVLGVRAALVRVAGLAAAAGGVVVGLAMGAHHVSIKVGMALPVRRQVVNRCRRAVHPKPR</sequence>
<evidence type="ECO:0000313" key="3">
    <source>
        <dbReference type="Proteomes" id="UP000256710"/>
    </source>
</evidence>
<feature type="transmembrane region" description="Helical" evidence="1">
    <location>
        <begin position="65"/>
        <end position="86"/>
    </location>
</feature>
<feature type="transmembrane region" description="Helical" evidence="1">
    <location>
        <begin position="34"/>
        <end position="53"/>
    </location>
</feature>
<evidence type="ECO:0000313" key="2">
    <source>
        <dbReference type="EMBL" id="SOZ38651.1"/>
    </source>
</evidence>
<comment type="caution">
    <text evidence="2">The sequence shown here is derived from an EMBL/GenBank/DDBJ whole genome shotgun (WGS) entry which is preliminary data.</text>
</comment>
<accession>A0ABY1V7J2</accession>
<name>A0ABY1V7J2_9BURK</name>
<evidence type="ECO:0000256" key="1">
    <source>
        <dbReference type="SAM" id="Phobius"/>
    </source>
</evidence>
<keyword evidence="3" id="KW-1185">Reference proteome</keyword>
<dbReference type="EMBL" id="OFTC01000034">
    <property type="protein sequence ID" value="SOZ38651.1"/>
    <property type="molecule type" value="Genomic_DNA"/>
</dbReference>
<dbReference type="Proteomes" id="UP000256710">
    <property type="component" value="Unassembled WGS sequence"/>
</dbReference>